<feature type="domain" description="DM2" evidence="3">
    <location>
        <begin position="160"/>
        <end position="472"/>
    </location>
</feature>
<dbReference type="GO" id="GO:0007089">
    <property type="term" value="P:traversing start control point of mitotic cell cycle"/>
    <property type="evidence" value="ECO:0007669"/>
    <property type="project" value="TreeGrafter"/>
</dbReference>
<dbReference type="Ensembl" id="ENSDCDT00010045822.1">
    <property type="protein sequence ID" value="ENSDCDP00010036425.1"/>
    <property type="gene ID" value="ENSDCDG00010023783.1"/>
</dbReference>
<evidence type="ECO:0000313" key="5">
    <source>
        <dbReference type="Ensembl" id="ENSDCDP00010036425.1"/>
    </source>
</evidence>
<dbReference type="GO" id="GO:0000776">
    <property type="term" value="C:kinetochore"/>
    <property type="evidence" value="ECO:0007669"/>
    <property type="project" value="TreeGrafter"/>
</dbReference>
<dbReference type="AlphaFoldDB" id="A0AAY4CT42"/>
<evidence type="ECO:0000259" key="2">
    <source>
        <dbReference type="Pfam" id="PF14918"/>
    </source>
</evidence>
<evidence type="ECO:0000259" key="4">
    <source>
        <dbReference type="Pfam" id="PF14920"/>
    </source>
</evidence>
<dbReference type="PANTHER" id="PTHR14382:SF1">
    <property type="entry name" value="MDM2-BINDING PROTEIN"/>
    <property type="match status" value="1"/>
</dbReference>
<sequence>PQKWLFALQAYCGSTQVIPEAADGLHQLADKLPPPGKSLLDVLLICLDKEAPDMKVFLPVLGALRHMQAWHSAKITIVTDHTEGWQKEALYLTADTCGGGDIERCIDERELWRGSVLIREKKFVSEVRFSGFCLKSTEMKSSWNSLLSADGDSPRRLPSEVFHYYQPVLDLVQLVTVADLPAFLCSNTEFELCPTSKSVKAQMLLEQLKALRGKVGALFSLSCVVSTMAPPPAAQLTSHKWKEFVAKRPKSLSVPDIEVKGETAYYFLLVRGSDEGTCSARMIHSANQINGAAALATTNSLSPSPSVFDIDAWLRCLPRLRGDQLLRRERRLAEMQTLAIKECLRRRAEAHLPAQMPVNHLRALLSLARDQYLHTLNASLVCLCVSLARPQCAHCSAWPERGVLHNLEKLRKSQSSILAGGSSDSLMGPKDAQRSSTSILLDAKELLKLFTPEGLPSASLQPLQLLRGENSFRLSPDLTPRKVRQLPFRKAASSRYHGIEFCLDEQHALERDRALVRLQSRLIRYETQTTCSRELCPVAMALSPAPSPAVLSDPGSVPDGESLSQADAPRLKRRSRDAEVPSYPHKRTSSSSSVGVSGPHSISRNLRQHSGQSQSTSRAQRPHTTPTQESLSHSQKPGPGQSESRSQKHARMLKEVVAKMLKQHGISEEHKAFSACSQRLFEISKFYLKDLKTSRGLHEEMKKAASSNAKQVIDWVLEKSSKN</sequence>
<dbReference type="InterPro" id="IPR039061">
    <property type="entry name" value="MTBP"/>
</dbReference>
<evidence type="ECO:0000259" key="3">
    <source>
        <dbReference type="Pfam" id="PF14919"/>
    </source>
</evidence>
<dbReference type="Pfam" id="PF14919">
    <property type="entry name" value="MTBP_mid"/>
    <property type="match status" value="1"/>
</dbReference>
<reference evidence="5" key="3">
    <citation type="submission" date="2025-09" db="UniProtKB">
        <authorList>
            <consortium name="Ensembl"/>
        </authorList>
    </citation>
    <scope>IDENTIFICATION</scope>
</reference>
<reference evidence="5 6" key="1">
    <citation type="submission" date="2020-06" db="EMBL/GenBank/DDBJ databases">
        <authorList>
            <consortium name="Wellcome Sanger Institute Data Sharing"/>
        </authorList>
    </citation>
    <scope>NUCLEOTIDE SEQUENCE [LARGE SCALE GENOMIC DNA]</scope>
</reference>
<feature type="region of interest" description="Disordered" evidence="1">
    <location>
        <begin position="547"/>
        <end position="650"/>
    </location>
</feature>
<dbReference type="InterPro" id="IPR029418">
    <property type="entry name" value="MTBP_C"/>
</dbReference>
<organism evidence="5 6">
    <name type="scientific">Denticeps clupeoides</name>
    <name type="common">denticle herring</name>
    <dbReference type="NCBI Taxonomy" id="299321"/>
    <lineage>
        <taxon>Eukaryota</taxon>
        <taxon>Metazoa</taxon>
        <taxon>Chordata</taxon>
        <taxon>Craniata</taxon>
        <taxon>Vertebrata</taxon>
        <taxon>Euteleostomi</taxon>
        <taxon>Actinopterygii</taxon>
        <taxon>Neopterygii</taxon>
        <taxon>Teleostei</taxon>
        <taxon>Clupei</taxon>
        <taxon>Clupeiformes</taxon>
        <taxon>Denticipitoidei</taxon>
        <taxon>Denticipitidae</taxon>
        <taxon>Denticeps</taxon>
    </lineage>
</organism>
<gene>
    <name evidence="5" type="primary">MTBP</name>
</gene>
<proteinExistence type="predicted"/>
<reference evidence="5" key="2">
    <citation type="submission" date="2025-08" db="UniProtKB">
        <authorList>
            <consortium name="Ensembl"/>
        </authorList>
    </citation>
    <scope>IDENTIFICATION</scope>
</reference>
<dbReference type="Pfam" id="PF14918">
    <property type="entry name" value="MTBP_N"/>
    <property type="match status" value="1"/>
</dbReference>
<evidence type="ECO:0000313" key="6">
    <source>
        <dbReference type="Proteomes" id="UP000694580"/>
    </source>
</evidence>
<dbReference type="GO" id="GO:0034501">
    <property type="term" value="P:protein localization to kinetochore"/>
    <property type="evidence" value="ECO:0007669"/>
    <property type="project" value="TreeGrafter"/>
</dbReference>
<feature type="compositionally biased region" description="Low complexity" evidence="1">
    <location>
        <begin position="589"/>
        <end position="598"/>
    </location>
</feature>
<keyword evidence="6" id="KW-1185">Reference proteome</keyword>
<feature type="domain" description="MDN2-binding protein C-terminal" evidence="4">
    <location>
        <begin position="476"/>
        <end position="713"/>
    </location>
</feature>
<accession>A0AAY4CT42</accession>
<dbReference type="GeneTree" id="ENSGT00390000003305"/>
<feature type="domain" description="DM2" evidence="2">
    <location>
        <begin position="17"/>
        <end position="140"/>
    </location>
</feature>
<dbReference type="Proteomes" id="UP000694580">
    <property type="component" value="Chromosome 7"/>
</dbReference>
<name>A0AAY4CT42_9TELE</name>
<evidence type="ECO:0008006" key="7">
    <source>
        <dbReference type="Google" id="ProtNLM"/>
    </source>
</evidence>
<dbReference type="InterPro" id="IPR029421">
    <property type="entry name" value="MTBP_N"/>
</dbReference>
<protein>
    <recommendedName>
        <fullName evidence="7">MDM2 binding protein</fullName>
    </recommendedName>
</protein>
<dbReference type="Pfam" id="PF14920">
    <property type="entry name" value="MTBP_C"/>
    <property type="match status" value="1"/>
</dbReference>
<dbReference type="InterPro" id="IPR029420">
    <property type="entry name" value="MTBP_central"/>
</dbReference>
<feature type="compositionally biased region" description="Polar residues" evidence="1">
    <location>
        <begin position="600"/>
        <end position="635"/>
    </location>
</feature>
<dbReference type="PANTHER" id="PTHR14382">
    <property type="entry name" value="MDM2-BINDING PROTEIN"/>
    <property type="match status" value="1"/>
</dbReference>
<evidence type="ECO:0000256" key="1">
    <source>
        <dbReference type="SAM" id="MobiDB-lite"/>
    </source>
</evidence>
<dbReference type="GO" id="GO:0031396">
    <property type="term" value="P:regulation of protein ubiquitination"/>
    <property type="evidence" value="ECO:0007669"/>
    <property type="project" value="InterPro"/>
</dbReference>